<feature type="compositionally biased region" description="Low complexity" evidence="5">
    <location>
        <begin position="452"/>
        <end position="467"/>
    </location>
</feature>
<dbReference type="InterPro" id="IPR049453">
    <property type="entry name" value="Memb_transporter_dom"/>
</dbReference>
<dbReference type="RefSeq" id="WP_164423884.1">
    <property type="nucleotide sequence ID" value="NZ_JAAIKT010000003.1"/>
</dbReference>
<feature type="domain" description="Integral membrane bound transporter" evidence="7">
    <location>
        <begin position="218"/>
        <end position="342"/>
    </location>
</feature>
<feature type="transmembrane region" description="Helical" evidence="6">
    <location>
        <begin position="154"/>
        <end position="174"/>
    </location>
</feature>
<evidence type="ECO:0000256" key="3">
    <source>
        <dbReference type="ARBA" id="ARBA00022989"/>
    </source>
</evidence>
<accession>A0A6G4A8L6</accession>
<comment type="caution">
    <text evidence="8">The sequence shown here is derived from an EMBL/GenBank/DDBJ whole genome shotgun (WGS) entry which is preliminary data.</text>
</comment>
<evidence type="ECO:0000259" key="7">
    <source>
        <dbReference type="Pfam" id="PF13515"/>
    </source>
</evidence>
<reference evidence="8" key="1">
    <citation type="submission" date="2020-02" db="EMBL/GenBank/DDBJ databases">
        <title>A new Streptomyces sp. for controlling soil-borne diseases.</title>
        <authorList>
            <person name="Li X."/>
            <person name="Tian Y."/>
            <person name="Gao K."/>
        </authorList>
    </citation>
    <scope>NUCLEOTIDE SEQUENCE [LARGE SCALE GENOMIC DNA]</scope>
    <source>
        <strain evidence="8">0250</strain>
    </source>
</reference>
<feature type="transmembrane region" description="Helical" evidence="6">
    <location>
        <begin position="280"/>
        <end position="295"/>
    </location>
</feature>
<feature type="compositionally biased region" description="Pro residues" evidence="5">
    <location>
        <begin position="494"/>
        <end position="503"/>
    </location>
</feature>
<evidence type="ECO:0000256" key="5">
    <source>
        <dbReference type="SAM" id="MobiDB-lite"/>
    </source>
</evidence>
<proteinExistence type="predicted"/>
<evidence type="ECO:0000256" key="4">
    <source>
        <dbReference type="ARBA" id="ARBA00023136"/>
    </source>
</evidence>
<organism evidence="8 9">
    <name type="scientific">Streptomyces rhizosphaericus</name>
    <dbReference type="NCBI Taxonomy" id="114699"/>
    <lineage>
        <taxon>Bacteria</taxon>
        <taxon>Bacillati</taxon>
        <taxon>Actinomycetota</taxon>
        <taxon>Actinomycetes</taxon>
        <taxon>Kitasatosporales</taxon>
        <taxon>Streptomycetaceae</taxon>
        <taxon>Streptomyces</taxon>
        <taxon>Streptomyces violaceusniger group</taxon>
    </lineage>
</organism>
<dbReference type="GO" id="GO:0016020">
    <property type="term" value="C:membrane"/>
    <property type="evidence" value="ECO:0007669"/>
    <property type="project" value="UniProtKB-SubCell"/>
</dbReference>
<protein>
    <submittedName>
        <fullName evidence="8">FUSC family protein</fullName>
    </submittedName>
</protein>
<evidence type="ECO:0000313" key="8">
    <source>
        <dbReference type="EMBL" id="NEW69635.1"/>
    </source>
</evidence>
<feature type="transmembrane region" description="Helical" evidence="6">
    <location>
        <begin position="330"/>
        <end position="350"/>
    </location>
</feature>
<evidence type="ECO:0000313" key="9">
    <source>
        <dbReference type="Proteomes" id="UP000476310"/>
    </source>
</evidence>
<feature type="compositionally biased region" description="Low complexity" evidence="5">
    <location>
        <begin position="504"/>
        <end position="513"/>
    </location>
</feature>
<keyword evidence="9" id="KW-1185">Reference proteome</keyword>
<dbReference type="Proteomes" id="UP000476310">
    <property type="component" value="Unassembled WGS sequence"/>
</dbReference>
<dbReference type="Pfam" id="PF13515">
    <property type="entry name" value="FUSC_2"/>
    <property type="match status" value="1"/>
</dbReference>
<keyword evidence="4 6" id="KW-0472">Membrane</keyword>
<feature type="region of interest" description="Disordered" evidence="5">
    <location>
        <begin position="452"/>
        <end position="475"/>
    </location>
</feature>
<feature type="region of interest" description="Disordered" evidence="5">
    <location>
        <begin position="488"/>
        <end position="514"/>
    </location>
</feature>
<evidence type="ECO:0000256" key="1">
    <source>
        <dbReference type="ARBA" id="ARBA00004141"/>
    </source>
</evidence>
<comment type="subcellular location">
    <subcellularLocation>
        <location evidence="1">Membrane</location>
        <topology evidence="1">Multi-pass membrane protein</topology>
    </subcellularLocation>
</comment>
<dbReference type="AlphaFoldDB" id="A0A6G4A8L6"/>
<name>A0A6G4A8L6_9ACTN</name>
<keyword evidence="3 6" id="KW-1133">Transmembrane helix</keyword>
<dbReference type="EMBL" id="JAAIKT010000003">
    <property type="protein sequence ID" value="NEW69635.1"/>
    <property type="molecule type" value="Genomic_DNA"/>
</dbReference>
<feature type="transmembrane region" description="Helical" evidence="6">
    <location>
        <begin position="129"/>
        <end position="148"/>
    </location>
</feature>
<evidence type="ECO:0000256" key="2">
    <source>
        <dbReference type="ARBA" id="ARBA00022692"/>
    </source>
</evidence>
<gene>
    <name evidence="8" type="ORF">G4H13_04220</name>
</gene>
<feature type="transmembrane region" description="Helical" evidence="6">
    <location>
        <begin position="254"/>
        <end position="274"/>
    </location>
</feature>
<sequence length="554" mass="57081">MRTFSARLRRALHFDPEWLHLRATAVTMATVLGTYGWALLIERAAGLHVDSVIQAVVIASSLGRVQRVLDGADRLMACAVLPCAAAGGAELATLIQRHPTAGDAVFVLGMAGAIWLRRFGARATRAGTLLVLPLVAVLVLPGGTGPAGGHERTGWAAVMALVAVVWGALLTWAARRARLVPRPPAAEVTAAAAGPRRGGVPASTRMAAQMAAALAAAFAVGRMVWPDHWAWVVLTAFLVGSGARSRADVLVKGVWRTVGAAVGTVVAGALAGSFGPRSDAVVVLIFAVLAVATWLRELSYAYWAGCVTAVLSLLYDWFGQSPGGLLHTRLAGIAVGAVIGIAASWLVLPIRTSAAVRARTAAALAALTELLEADWHDGRAVHLARARFSHRVGQLAVTTAPLRILTAPPLPRALSMRRRRGVDALRAEAALRHCVEPVGDLATAATSATSASAASTGSATSAPGALADDPSLRGRRGEVAAHTLAVRRAIGRRPAPPGAPAAAPPAKTRPTGPQAAVAWEALAAIDAQLDVLTEVFGRPPIPPASHPAAAAARP</sequence>
<evidence type="ECO:0000256" key="6">
    <source>
        <dbReference type="SAM" id="Phobius"/>
    </source>
</evidence>
<keyword evidence="2 6" id="KW-0812">Transmembrane</keyword>
<feature type="transmembrane region" description="Helical" evidence="6">
    <location>
        <begin position="300"/>
        <end position="318"/>
    </location>
</feature>